<evidence type="ECO:0000256" key="1">
    <source>
        <dbReference type="SAM" id="Phobius"/>
    </source>
</evidence>
<reference evidence="2" key="1">
    <citation type="submission" date="2013-07" db="EMBL/GenBank/DDBJ databases">
        <authorList>
            <person name="Geib S."/>
        </authorList>
    </citation>
    <scope>NUCLEOTIDE SEQUENCE</scope>
</reference>
<sequence>MFRFISSDIPKDTILYPILKHELTQSLEILETIKPVGKRQKRAINILGTAWKFIAGSPDHDDLEIITNNLNKINNNNNKQVIINEIFNEKINNISLIVNNIFNNIRKDSNIENETIINLQNRIRLIKEELINIKYAIQWAKRDIVNTLLLNKNEIEIALEKLESEEIPFKNAEEALEISNINVISQNMTIFYLVKIPLTTKENFRKVIVKPVIKNKTIINVKFEKILIGKKDTYGIKNHCDNYKKIEICKLDQLINISNSSCIPRIINSLNSSCTLTNGQHIQKIEELKPGTILLNGFEGIIDIDGIQKNLSGTQLINFHNSTLKINNQSYINYDLVPLPAFPAVLQPAPIEKNRIELLSLEALKEFHIDNIRRINLLKTAAISNSIFSLGAIAITAISLTIFRKFWRKNQNNALEITHMSPANIDLSKLKDHSKDENTYINFNNIPYF</sequence>
<dbReference type="AlphaFoldDB" id="W8B9B8"/>
<keyword evidence="1" id="KW-0472">Membrane</keyword>
<evidence type="ECO:0000313" key="2">
    <source>
        <dbReference type="EMBL" id="JAB89786.1"/>
    </source>
</evidence>
<dbReference type="OrthoDB" id="8067585at2759"/>
<dbReference type="Pfam" id="PF07253">
    <property type="entry name" value="Gypsy"/>
    <property type="match status" value="1"/>
</dbReference>
<keyword evidence="1" id="KW-0812">Transmembrane</keyword>
<dbReference type="EMBL" id="GAMC01016769">
    <property type="protein sequence ID" value="JAB89786.1"/>
    <property type="molecule type" value="mRNA"/>
</dbReference>
<keyword evidence="1" id="KW-1133">Transmembrane helix</keyword>
<proteinExistence type="evidence at transcript level"/>
<name>W8B9B8_CERCA</name>
<protein>
    <submittedName>
        <fullName evidence="2">Retrovirus-related Env polyprotein from transposon gypsy</fullName>
    </submittedName>
</protein>
<organism evidence="2">
    <name type="scientific">Ceratitis capitata</name>
    <name type="common">Mediterranean fruit fly</name>
    <name type="synonym">Tephritis capitata</name>
    <dbReference type="NCBI Taxonomy" id="7213"/>
    <lineage>
        <taxon>Eukaryota</taxon>
        <taxon>Metazoa</taxon>
        <taxon>Ecdysozoa</taxon>
        <taxon>Arthropoda</taxon>
        <taxon>Hexapoda</taxon>
        <taxon>Insecta</taxon>
        <taxon>Pterygota</taxon>
        <taxon>Neoptera</taxon>
        <taxon>Endopterygota</taxon>
        <taxon>Diptera</taxon>
        <taxon>Brachycera</taxon>
        <taxon>Muscomorpha</taxon>
        <taxon>Tephritoidea</taxon>
        <taxon>Tephritidae</taxon>
        <taxon>Ceratitis</taxon>
        <taxon>Ceratitis</taxon>
    </lineage>
</organism>
<gene>
    <name evidence="2" type="primary">ENV1</name>
</gene>
<dbReference type="InterPro" id="IPR009882">
    <property type="entry name" value="Gypsy"/>
</dbReference>
<reference evidence="2" key="2">
    <citation type="journal article" date="2014" name="BMC Genomics">
        <title>A genomic perspective to assessing quality of mass-reared SIT flies used in Mediterranean fruit fly (Ceratitis capitata) eradication in California.</title>
        <authorList>
            <person name="Calla B."/>
            <person name="Hall B."/>
            <person name="Hou S."/>
            <person name="Geib S.M."/>
        </authorList>
    </citation>
    <scope>NUCLEOTIDE SEQUENCE</scope>
</reference>
<accession>W8B9B8</accession>
<feature type="transmembrane region" description="Helical" evidence="1">
    <location>
        <begin position="382"/>
        <end position="403"/>
    </location>
</feature>